<dbReference type="AlphaFoldDB" id="A0AAE0M1F2"/>
<evidence type="ECO:0000313" key="4">
    <source>
        <dbReference type="Proteomes" id="UP001283341"/>
    </source>
</evidence>
<accession>A0AAE0M1F2</accession>
<gene>
    <name evidence="3" type="ORF">B0H66DRAFT_340284</name>
</gene>
<feature type="region of interest" description="Disordered" evidence="1">
    <location>
        <begin position="111"/>
        <end position="140"/>
    </location>
</feature>
<dbReference type="Proteomes" id="UP001283341">
    <property type="component" value="Unassembled WGS sequence"/>
</dbReference>
<feature type="signal peptide" evidence="2">
    <location>
        <begin position="1"/>
        <end position="22"/>
    </location>
</feature>
<keyword evidence="2" id="KW-0732">Signal</keyword>
<dbReference type="EMBL" id="JAUEDM010000006">
    <property type="protein sequence ID" value="KAK3315288.1"/>
    <property type="molecule type" value="Genomic_DNA"/>
</dbReference>
<comment type="caution">
    <text evidence="3">The sequence shown here is derived from an EMBL/GenBank/DDBJ whole genome shotgun (WGS) entry which is preliminary data.</text>
</comment>
<organism evidence="3 4">
    <name type="scientific">Apodospora peruviana</name>
    <dbReference type="NCBI Taxonomy" id="516989"/>
    <lineage>
        <taxon>Eukaryota</taxon>
        <taxon>Fungi</taxon>
        <taxon>Dikarya</taxon>
        <taxon>Ascomycota</taxon>
        <taxon>Pezizomycotina</taxon>
        <taxon>Sordariomycetes</taxon>
        <taxon>Sordariomycetidae</taxon>
        <taxon>Sordariales</taxon>
        <taxon>Lasiosphaeriaceae</taxon>
        <taxon>Apodospora</taxon>
    </lineage>
</organism>
<evidence type="ECO:0000256" key="1">
    <source>
        <dbReference type="SAM" id="MobiDB-lite"/>
    </source>
</evidence>
<name>A0AAE0M1F2_9PEZI</name>
<keyword evidence="4" id="KW-1185">Reference proteome</keyword>
<feature type="chain" id="PRO_5042102299" description="Secreted protein" evidence="2">
    <location>
        <begin position="23"/>
        <end position="140"/>
    </location>
</feature>
<feature type="region of interest" description="Disordered" evidence="1">
    <location>
        <begin position="32"/>
        <end position="65"/>
    </location>
</feature>
<reference evidence="3" key="1">
    <citation type="journal article" date="2023" name="Mol. Phylogenet. Evol.">
        <title>Genome-scale phylogeny and comparative genomics of the fungal order Sordariales.</title>
        <authorList>
            <person name="Hensen N."/>
            <person name="Bonometti L."/>
            <person name="Westerberg I."/>
            <person name="Brannstrom I.O."/>
            <person name="Guillou S."/>
            <person name="Cros-Aarteil S."/>
            <person name="Calhoun S."/>
            <person name="Haridas S."/>
            <person name="Kuo A."/>
            <person name="Mondo S."/>
            <person name="Pangilinan J."/>
            <person name="Riley R."/>
            <person name="LaButti K."/>
            <person name="Andreopoulos B."/>
            <person name="Lipzen A."/>
            <person name="Chen C."/>
            <person name="Yan M."/>
            <person name="Daum C."/>
            <person name="Ng V."/>
            <person name="Clum A."/>
            <person name="Steindorff A."/>
            <person name="Ohm R.A."/>
            <person name="Martin F."/>
            <person name="Silar P."/>
            <person name="Natvig D.O."/>
            <person name="Lalanne C."/>
            <person name="Gautier V."/>
            <person name="Ament-Velasquez S.L."/>
            <person name="Kruys A."/>
            <person name="Hutchinson M.I."/>
            <person name="Powell A.J."/>
            <person name="Barry K."/>
            <person name="Miller A.N."/>
            <person name="Grigoriev I.V."/>
            <person name="Debuchy R."/>
            <person name="Gladieux P."/>
            <person name="Hiltunen Thoren M."/>
            <person name="Johannesson H."/>
        </authorList>
    </citation>
    <scope>NUCLEOTIDE SEQUENCE</scope>
    <source>
        <strain evidence="3">CBS 118394</strain>
    </source>
</reference>
<proteinExistence type="predicted"/>
<evidence type="ECO:0000256" key="2">
    <source>
        <dbReference type="SAM" id="SignalP"/>
    </source>
</evidence>
<reference evidence="3" key="2">
    <citation type="submission" date="2023-06" db="EMBL/GenBank/DDBJ databases">
        <authorList>
            <consortium name="Lawrence Berkeley National Laboratory"/>
            <person name="Haridas S."/>
            <person name="Hensen N."/>
            <person name="Bonometti L."/>
            <person name="Westerberg I."/>
            <person name="Brannstrom I.O."/>
            <person name="Guillou S."/>
            <person name="Cros-Aarteil S."/>
            <person name="Calhoun S."/>
            <person name="Kuo A."/>
            <person name="Mondo S."/>
            <person name="Pangilinan J."/>
            <person name="Riley R."/>
            <person name="Labutti K."/>
            <person name="Andreopoulos B."/>
            <person name="Lipzen A."/>
            <person name="Chen C."/>
            <person name="Yanf M."/>
            <person name="Daum C."/>
            <person name="Ng V."/>
            <person name="Clum A."/>
            <person name="Steindorff A."/>
            <person name="Ohm R."/>
            <person name="Martin F."/>
            <person name="Silar P."/>
            <person name="Natvig D."/>
            <person name="Lalanne C."/>
            <person name="Gautier V."/>
            <person name="Ament-Velasquez S.L."/>
            <person name="Kruys A."/>
            <person name="Hutchinson M.I."/>
            <person name="Powell A.J."/>
            <person name="Barry K."/>
            <person name="Miller A.N."/>
            <person name="Grigoriev I.V."/>
            <person name="Debuchy R."/>
            <person name="Gladieux P."/>
            <person name="Thoren M.H."/>
            <person name="Johannesson H."/>
        </authorList>
    </citation>
    <scope>NUCLEOTIDE SEQUENCE</scope>
    <source>
        <strain evidence="3">CBS 118394</strain>
    </source>
</reference>
<evidence type="ECO:0000313" key="3">
    <source>
        <dbReference type="EMBL" id="KAK3315288.1"/>
    </source>
</evidence>
<protein>
    <recommendedName>
        <fullName evidence="5">Secreted protein</fullName>
    </recommendedName>
</protein>
<evidence type="ECO:0008006" key="5">
    <source>
        <dbReference type="Google" id="ProtNLM"/>
    </source>
</evidence>
<sequence>MHPPAGRTLALLLLGRLEEALGRVGSSEFVEGRERGKLSKRRGGNTPFMNSPESVSVGRGAAHQGTPENFASRIWVSRTSWFKLTQRGRSGAEKAMAVRAGQCARTLLVPRSSSARARGQKKAPKQKSMWQALSRQAKLH</sequence>